<accession>A0A437N8R4</accession>
<feature type="domain" description="Amine oxidase" evidence="2">
    <location>
        <begin position="90"/>
        <end position="310"/>
    </location>
</feature>
<organism evidence="3 4">
    <name type="scientific">Novosphingobium umbonatum</name>
    <dbReference type="NCBI Taxonomy" id="1908524"/>
    <lineage>
        <taxon>Bacteria</taxon>
        <taxon>Pseudomonadati</taxon>
        <taxon>Pseudomonadota</taxon>
        <taxon>Alphaproteobacteria</taxon>
        <taxon>Sphingomonadales</taxon>
        <taxon>Sphingomonadaceae</taxon>
        <taxon>Novosphingobium</taxon>
    </lineage>
</organism>
<dbReference type="InterPro" id="IPR002937">
    <property type="entry name" value="Amino_oxidase"/>
</dbReference>
<evidence type="ECO:0000313" key="4">
    <source>
        <dbReference type="Proteomes" id="UP000282837"/>
    </source>
</evidence>
<feature type="region of interest" description="Disordered" evidence="1">
    <location>
        <begin position="32"/>
        <end position="51"/>
    </location>
</feature>
<dbReference type="Pfam" id="PF13450">
    <property type="entry name" value="NAD_binding_8"/>
    <property type="match status" value="1"/>
</dbReference>
<dbReference type="InterPro" id="IPR036188">
    <property type="entry name" value="FAD/NAD-bd_sf"/>
</dbReference>
<dbReference type="SUPFAM" id="SSF51905">
    <property type="entry name" value="FAD/NAD(P)-binding domain"/>
    <property type="match status" value="1"/>
</dbReference>
<sequence length="313" mass="33530">MTKNIAIIGGGLSGLTCAKGLAEAGHKVTLFDKGRGPGGRMSTRRMDTPQGSRHFDHGAPWFLAEHPDFVDLLEQWAEQGVVARWPDPEGPSWVGVPAMNALVRQAGLGMDVRYGVQITALVKARQDWWLHEGLKPHGPFDAVVLAIPAEQAALLAGLHDFSMARAAAEVVSIPCWTAMFAFDAPLDAPDIISEAGPIHLALRNNAKPGRPDGCCWVVQADEDWSRQHLEEDNAKVAGMLLAALQEATASTQEPALAAAHRWRFAQPAGGCLSRKAFWNAGLQLGACGDWLAGSGVEAAWLSGRDLAQRMVQG</sequence>
<dbReference type="GO" id="GO:0016491">
    <property type="term" value="F:oxidoreductase activity"/>
    <property type="evidence" value="ECO:0007669"/>
    <property type="project" value="InterPro"/>
</dbReference>
<dbReference type="RefSeq" id="WP_127707089.1">
    <property type="nucleotide sequence ID" value="NZ_SACO01000003.1"/>
</dbReference>
<dbReference type="AlphaFoldDB" id="A0A437N8R4"/>
<evidence type="ECO:0000313" key="3">
    <source>
        <dbReference type="EMBL" id="RVU06314.1"/>
    </source>
</evidence>
<dbReference type="PANTHER" id="PTHR16128">
    <property type="entry name" value="FAD/NAD(P)-BINDING OXIDOREDUCTASE FAMILY PROTEIN"/>
    <property type="match status" value="1"/>
</dbReference>
<evidence type="ECO:0000259" key="2">
    <source>
        <dbReference type="Pfam" id="PF01593"/>
    </source>
</evidence>
<gene>
    <name evidence="3" type="ORF">EOE18_05660</name>
</gene>
<dbReference type="Proteomes" id="UP000282837">
    <property type="component" value="Unassembled WGS sequence"/>
</dbReference>
<dbReference type="OrthoDB" id="5792777at2"/>
<evidence type="ECO:0000256" key="1">
    <source>
        <dbReference type="SAM" id="MobiDB-lite"/>
    </source>
</evidence>
<name>A0A437N8R4_9SPHN</name>
<keyword evidence="4" id="KW-1185">Reference proteome</keyword>
<dbReference type="Pfam" id="PF01593">
    <property type="entry name" value="Amino_oxidase"/>
    <property type="match status" value="1"/>
</dbReference>
<proteinExistence type="predicted"/>
<comment type="caution">
    <text evidence="3">The sequence shown here is derived from an EMBL/GenBank/DDBJ whole genome shotgun (WGS) entry which is preliminary data.</text>
</comment>
<reference evidence="3 4" key="1">
    <citation type="submission" date="2019-01" db="EMBL/GenBank/DDBJ databases">
        <authorList>
            <person name="Chen W.-M."/>
        </authorList>
    </citation>
    <scope>NUCLEOTIDE SEQUENCE [LARGE SCALE GENOMIC DNA]</scope>
    <source>
        <strain evidence="3 4">FSY-9</strain>
    </source>
</reference>
<protein>
    <submittedName>
        <fullName evidence="3">FAD-dependent oxidoreductase</fullName>
    </submittedName>
</protein>
<dbReference type="PANTHER" id="PTHR16128:SF5">
    <property type="entry name" value="FAD_NAD(P)-BINDING OXIDOREDUCTASE FAMILY PROTEIN"/>
    <property type="match status" value="1"/>
</dbReference>
<dbReference type="Gene3D" id="3.90.660.10">
    <property type="match status" value="1"/>
</dbReference>
<dbReference type="PRINTS" id="PR00419">
    <property type="entry name" value="ADXRDTASE"/>
</dbReference>
<dbReference type="EMBL" id="SACO01000003">
    <property type="protein sequence ID" value="RVU06314.1"/>
    <property type="molecule type" value="Genomic_DNA"/>
</dbReference>
<dbReference type="Gene3D" id="3.50.50.60">
    <property type="entry name" value="FAD/NAD(P)-binding domain"/>
    <property type="match status" value="1"/>
</dbReference>